<dbReference type="PANTHER" id="PTHR34455:SF1">
    <property type="entry name" value="OS07G0673550 PROTEIN"/>
    <property type="match status" value="1"/>
</dbReference>
<evidence type="ECO:0008006" key="9">
    <source>
        <dbReference type="Google" id="ProtNLM"/>
    </source>
</evidence>
<dbReference type="OrthoDB" id="1992311at2759"/>
<evidence type="ECO:0000256" key="1">
    <source>
        <dbReference type="ARBA" id="ARBA00022531"/>
    </source>
</evidence>
<evidence type="ECO:0000256" key="2">
    <source>
        <dbReference type="ARBA" id="ARBA00022692"/>
    </source>
</evidence>
<keyword evidence="3 6" id="KW-1133">Transmembrane helix</keyword>
<dbReference type="GO" id="GO:0015979">
    <property type="term" value="P:photosynthesis"/>
    <property type="evidence" value="ECO:0007669"/>
    <property type="project" value="UniProtKB-KW"/>
</dbReference>
<keyword evidence="1" id="KW-0602">Photosynthesis</keyword>
<dbReference type="InterPro" id="IPR009518">
    <property type="entry name" value="PSII_PsbX"/>
</dbReference>
<protein>
    <recommendedName>
        <fullName evidence="9">Ultraviolet-B-repressible protein</fullName>
    </recommendedName>
</protein>
<keyword evidence="8" id="KW-1185">Reference proteome</keyword>
<dbReference type="Gene3D" id="1.20.5.510">
    <property type="entry name" value="Single helix bin"/>
    <property type="match status" value="1"/>
</dbReference>
<evidence type="ECO:0000256" key="5">
    <source>
        <dbReference type="ARBA" id="ARBA00023276"/>
    </source>
</evidence>
<dbReference type="EMBL" id="JABFUD020000009">
    <property type="protein sequence ID" value="KAI5075828.1"/>
    <property type="molecule type" value="Genomic_DNA"/>
</dbReference>
<dbReference type="Pfam" id="PF06596">
    <property type="entry name" value="PsbX"/>
    <property type="match status" value="1"/>
</dbReference>
<keyword evidence="4 6" id="KW-0472">Membrane</keyword>
<name>A0A9D4UYB8_ADICA</name>
<dbReference type="PANTHER" id="PTHR34455">
    <property type="entry name" value="OS07G0673550 PROTEIN"/>
    <property type="match status" value="1"/>
</dbReference>
<evidence type="ECO:0000313" key="7">
    <source>
        <dbReference type="EMBL" id="KAI5075828.1"/>
    </source>
</evidence>
<reference evidence="7" key="1">
    <citation type="submission" date="2021-01" db="EMBL/GenBank/DDBJ databases">
        <title>Adiantum capillus-veneris genome.</title>
        <authorList>
            <person name="Fang Y."/>
            <person name="Liao Q."/>
        </authorList>
    </citation>
    <scope>NUCLEOTIDE SEQUENCE</scope>
    <source>
        <strain evidence="7">H3</strain>
        <tissue evidence="7">Leaf</tissue>
    </source>
</reference>
<evidence type="ECO:0000256" key="6">
    <source>
        <dbReference type="SAM" id="Phobius"/>
    </source>
</evidence>
<gene>
    <name evidence="7" type="ORF">GOP47_0009904</name>
</gene>
<keyword evidence="2 6" id="KW-0812">Transmembrane</keyword>
<dbReference type="GO" id="GO:0009523">
    <property type="term" value="C:photosystem II"/>
    <property type="evidence" value="ECO:0007669"/>
    <property type="project" value="UniProtKB-KW"/>
</dbReference>
<evidence type="ECO:0000313" key="8">
    <source>
        <dbReference type="Proteomes" id="UP000886520"/>
    </source>
</evidence>
<keyword evidence="5" id="KW-0604">Photosystem II</keyword>
<feature type="transmembrane region" description="Helical" evidence="6">
    <location>
        <begin position="131"/>
        <end position="153"/>
    </location>
</feature>
<feature type="non-terminal residue" evidence="7">
    <location>
        <position position="1"/>
    </location>
</feature>
<accession>A0A9D4UYB8</accession>
<evidence type="ECO:0000256" key="4">
    <source>
        <dbReference type="ARBA" id="ARBA00023136"/>
    </source>
</evidence>
<feature type="transmembrane region" description="Helical" evidence="6">
    <location>
        <begin position="93"/>
        <end position="111"/>
    </location>
</feature>
<dbReference type="AlphaFoldDB" id="A0A9D4UYB8"/>
<comment type="caution">
    <text evidence="7">The sequence shown here is derived from an EMBL/GenBank/DDBJ whole genome shotgun (WGS) entry which is preliminary data.</text>
</comment>
<dbReference type="Proteomes" id="UP000886520">
    <property type="component" value="Chromosome 9"/>
</dbReference>
<evidence type="ECO:0000256" key="3">
    <source>
        <dbReference type="ARBA" id="ARBA00022989"/>
    </source>
</evidence>
<sequence>AGNKTSVPHTHTWPTYITNKVEARHFLCVAELAMAATAVASTSLNKACPSSGLSESRLPARHGLVCLPASKASSPLKLVSNGSRLSMSSGPKMEMNLAGPAALALLAAAVIPDIAEAAVPGVSPSLKNLLLSVVAGGVVLVAISGAVAAVSTFDPVKRK</sequence>
<proteinExistence type="predicted"/>
<organism evidence="7 8">
    <name type="scientific">Adiantum capillus-veneris</name>
    <name type="common">Maidenhair fern</name>
    <dbReference type="NCBI Taxonomy" id="13818"/>
    <lineage>
        <taxon>Eukaryota</taxon>
        <taxon>Viridiplantae</taxon>
        <taxon>Streptophyta</taxon>
        <taxon>Embryophyta</taxon>
        <taxon>Tracheophyta</taxon>
        <taxon>Polypodiopsida</taxon>
        <taxon>Polypodiidae</taxon>
        <taxon>Polypodiales</taxon>
        <taxon>Pteridineae</taxon>
        <taxon>Pteridaceae</taxon>
        <taxon>Vittarioideae</taxon>
        <taxon>Adiantum</taxon>
    </lineage>
</organism>